<protein>
    <submittedName>
        <fullName evidence="6">Major Facilitator Superfamily protein</fullName>
    </submittedName>
</protein>
<sequence length="412" mass="42508">MGSGQRLGRRFGWLWGAYGTSALGTWLAFGAFPLIAVRELHAGPAEVAALSCVGAAVGAAAAVPLGPWVEFRRKRPVLIATDLVRCGALLTVPAAFALGVLTFVQLLLVSAVVAAADIGFRAASGAYLKSLLPGEDLLVANARFESTAWTATIVGPPLGGVAIGLLGPVATVTADAVSYLLSALGIRAMGGHEPPPGRREEAGRMRVGDLLDGWRYILSDAALRPLFFNTVLFNGLVMASQPLLAVLMLGPLGFAPWQYGLAFAAPSVGGLLGSRLARPLVARFGQHRVLSVSGALRALWPVGLALVGPGTGGLLLVIGVELGLIFCCGVFNPVQATYRLRRTATDRVARTLSAWAVTTKASTALLTAVWGVLGTLLGPRTAIGLAGAVLLATPLLLPRRTAALPSGPARLS</sequence>
<dbReference type="InterPro" id="IPR011701">
    <property type="entry name" value="MFS"/>
</dbReference>
<reference evidence="6 7" key="1">
    <citation type="submission" date="2017-11" db="EMBL/GenBank/DDBJ databases">
        <title>Complete genome sequence of Streptomyces lavendulae subsp. lavendulae CCM 3239 (formerly 'Streptomyces aureofaciens CCM 3239'), the producer of the angucycline-type antibiotic auricin.</title>
        <authorList>
            <person name="Busche T."/>
            <person name="Novakova R."/>
            <person name="Al'Dilaimi A."/>
            <person name="Homerova D."/>
            <person name="Feckova L."/>
            <person name="Rezuchova B."/>
            <person name="Mingyar E."/>
            <person name="Csolleiova D."/>
            <person name="Bekeova C."/>
            <person name="Winkler A."/>
            <person name="Sevcikova B."/>
            <person name="Kalinowski J."/>
            <person name="Kormanec J."/>
            <person name="Ruckert C."/>
        </authorList>
    </citation>
    <scope>NUCLEOTIDE SEQUENCE [LARGE SCALE GENOMIC DNA]</scope>
    <source>
        <strain evidence="6 7">CCM 3239</strain>
    </source>
</reference>
<evidence type="ECO:0000256" key="2">
    <source>
        <dbReference type="ARBA" id="ARBA00022475"/>
    </source>
</evidence>
<keyword evidence="4" id="KW-1133">Transmembrane helix</keyword>
<evidence type="ECO:0000256" key="3">
    <source>
        <dbReference type="ARBA" id="ARBA00022692"/>
    </source>
</evidence>
<gene>
    <name evidence="6" type="ORF">SLAV_06885</name>
</gene>
<name>A0A2K8P961_STRLA</name>
<dbReference type="Pfam" id="PF07690">
    <property type="entry name" value="MFS_1"/>
    <property type="match status" value="1"/>
</dbReference>
<accession>A0A2K8P961</accession>
<dbReference type="SUPFAM" id="SSF103473">
    <property type="entry name" value="MFS general substrate transporter"/>
    <property type="match status" value="1"/>
</dbReference>
<evidence type="ECO:0000256" key="4">
    <source>
        <dbReference type="ARBA" id="ARBA00022989"/>
    </source>
</evidence>
<keyword evidence="2" id="KW-1003">Cell membrane</keyword>
<keyword evidence="7" id="KW-1185">Reference proteome</keyword>
<comment type="subcellular location">
    <subcellularLocation>
        <location evidence="1">Cell membrane</location>
        <topology evidence="1">Multi-pass membrane protein</topology>
    </subcellularLocation>
</comment>
<dbReference type="GeneID" id="49382487"/>
<dbReference type="PANTHER" id="PTHR23513">
    <property type="entry name" value="INTEGRAL MEMBRANE EFFLUX PROTEIN-RELATED"/>
    <property type="match status" value="1"/>
</dbReference>
<proteinExistence type="predicted"/>
<dbReference type="Proteomes" id="UP000231791">
    <property type="component" value="Chromosome"/>
</dbReference>
<organism evidence="6 7">
    <name type="scientific">Streptomyces lavendulae subsp. lavendulae</name>
    <dbReference type="NCBI Taxonomy" id="58340"/>
    <lineage>
        <taxon>Bacteria</taxon>
        <taxon>Bacillati</taxon>
        <taxon>Actinomycetota</taxon>
        <taxon>Actinomycetes</taxon>
        <taxon>Kitasatosporales</taxon>
        <taxon>Streptomycetaceae</taxon>
        <taxon>Streptomyces</taxon>
    </lineage>
</organism>
<dbReference type="CDD" id="cd06173">
    <property type="entry name" value="MFS_MefA_like"/>
    <property type="match status" value="1"/>
</dbReference>
<dbReference type="GO" id="GO:0022857">
    <property type="term" value="F:transmembrane transporter activity"/>
    <property type="evidence" value="ECO:0007669"/>
    <property type="project" value="InterPro"/>
</dbReference>
<dbReference type="PANTHER" id="PTHR23513:SF6">
    <property type="entry name" value="MAJOR FACILITATOR SUPERFAMILY ASSOCIATED DOMAIN-CONTAINING PROTEIN"/>
    <property type="match status" value="1"/>
</dbReference>
<dbReference type="KEGG" id="slx:SLAV_06885"/>
<evidence type="ECO:0000313" key="6">
    <source>
        <dbReference type="EMBL" id="ATZ23282.1"/>
    </source>
</evidence>
<dbReference type="RefSeq" id="WP_030224499.1">
    <property type="nucleotide sequence ID" value="NZ_CP024985.1"/>
</dbReference>
<dbReference type="OrthoDB" id="3811961at2"/>
<evidence type="ECO:0000256" key="5">
    <source>
        <dbReference type="ARBA" id="ARBA00023136"/>
    </source>
</evidence>
<dbReference type="GO" id="GO:0005886">
    <property type="term" value="C:plasma membrane"/>
    <property type="evidence" value="ECO:0007669"/>
    <property type="project" value="UniProtKB-SubCell"/>
</dbReference>
<keyword evidence="5" id="KW-0472">Membrane</keyword>
<keyword evidence="3" id="KW-0812">Transmembrane</keyword>
<evidence type="ECO:0000256" key="1">
    <source>
        <dbReference type="ARBA" id="ARBA00004651"/>
    </source>
</evidence>
<evidence type="ECO:0000313" key="7">
    <source>
        <dbReference type="Proteomes" id="UP000231791"/>
    </source>
</evidence>
<dbReference type="Gene3D" id="1.20.1250.20">
    <property type="entry name" value="MFS general substrate transporter like domains"/>
    <property type="match status" value="1"/>
</dbReference>
<dbReference type="AlphaFoldDB" id="A0A2K8P961"/>
<dbReference type="InterPro" id="IPR036259">
    <property type="entry name" value="MFS_trans_sf"/>
</dbReference>
<dbReference type="EMBL" id="CP024985">
    <property type="protein sequence ID" value="ATZ23282.1"/>
    <property type="molecule type" value="Genomic_DNA"/>
</dbReference>